<feature type="transmembrane region" description="Helical" evidence="1">
    <location>
        <begin position="61"/>
        <end position="83"/>
    </location>
</feature>
<accession>A0A518I959</accession>
<sequence>MTSQKRTSRNQVQTDSRERLLEHRIQTSHRMLALSTAGIVTCAVAWWVQSVRAEDGLSVPYVRADIIAVSFLCMVPCTILLAESMSGVLKRNHRLLFLTLELICFLGTTGIIYLALTGDQTSVTLDQEDAWESFVLRPAIAFWLLVTSLLLAGNLFRFQESASISRPGVMVWLLACITALLIPAFYTQSRVDEMVTQTEEYLGSGRLGDARQLTQEICVLSPWEEIGSTSAGDLARDLDRDCYEIERNLAFMRRRPVQSEEFTYQRARLLSILGQRTAAVRLLEPWTGKSEASPLSYQLLGNIYQHQENWGESERNYQRALKAWKKLPRSEQQQAGIVAAWKGIAFAERKRGNYAEAEAAYLSALSLVPTADQHFLLAQFYEDTQQTTKARDHVQQAMALNAARYAIPGKKLISSLQQQHFGCLNVWRNGRL</sequence>
<dbReference type="OrthoDB" id="215446at2"/>
<keyword evidence="3" id="KW-1185">Reference proteome</keyword>
<dbReference type="RefSeq" id="WP_145307544.1">
    <property type="nucleotide sequence ID" value="NZ_CP037452.1"/>
</dbReference>
<keyword evidence="1" id="KW-0472">Membrane</keyword>
<protein>
    <submittedName>
        <fullName evidence="2">Tetratricopeptide repeat protein</fullName>
    </submittedName>
</protein>
<gene>
    <name evidence="2" type="ORF">Enr17x_16510</name>
</gene>
<reference evidence="2 3" key="1">
    <citation type="submission" date="2019-03" db="EMBL/GenBank/DDBJ databases">
        <title>Deep-cultivation of Planctomycetes and their phenomic and genomic characterization uncovers novel biology.</title>
        <authorList>
            <person name="Wiegand S."/>
            <person name="Jogler M."/>
            <person name="Boedeker C."/>
            <person name="Pinto D."/>
            <person name="Vollmers J."/>
            <person name="Rivas-Marin E."/>
            <person name="Kohn T."/>
            <person name="Peeters S.H."/>
            <person name="Heuer A."/>
            <person name="Rast P."/>
            <person name="Oberbeckmann S."/>
            <person name="Bunk B."/>
            <person name="Jeske O."/>
            <person name="Meyerdierks A."/>
            <person name="Storesund J.E."/>
            <person name="Kallscheuer N."/>
            <person name="Luecker S."/>
            <person name="Lage O.M."/>
            <person name="Pohl T."/>
            <person name="Merkel B.J."/>
            <person name="Hornburger P."/>
            <person name="Mueller R.-W."/>
            <person name="Bruemmer F."/>
            <person name="Labrenz M."/>
            <person name="Spormann A.M."/>
            <person name="Op den Camp H."/>
            <person name="Overmann J."/>
            <person name="Amann R."/>
            <person name="Jetten M.S.M."/>
            <person name="Mascher T."/>
            <person name="Medema M.H."/>
            <person name="Devos D.P."/>
            <person name="Kaster A.-K."/>
            <person name="Ovreas L."/>
            <person name="Rohde M."/>
            <person name="Galperin M.Y."/>
            <person name="Jogler C."/>
        </authorList>
    </citation>
    <scope>NUCLEOTIDE SEQUENCE [LARGE SCALE GENOMIC DNA]</scope>
    <source>
        <strain evidence="2 3">Enr17</strain>
    </source>
</reference>
<dbReference type="InterPro" id="IPR011990">
    <property type="entry name" value="TPR-like_helical_dom_sf"/>
</dbReference>
<feature type="transmembrane region" description="Helical" evidence="1">
    <location>
        <begin position="168"/>
        <end position="186"/>
    </location>
</feature>
<dbReference type="SUPFAM" id="SSF48452">
    <property type="entry name" value="TPR-like"/>
    <property type="match status" value="1"/>
</dbReference>
<dbReference type="Gene3D" id="1.25.40.10">
    <property type="entry name" value="Tetratricopeptide repeat domain"/>
    <property type="match status" value="1"/>
</dbReference>
<proteinExistence type="predicted"/>
<feature type="transmembrane region" description="Helical" evidence="1">
    <location>
        <begin position="31"/>
        <end position="49"/>
    </location>
</feature>
<evidence type="ECO:0000256" key="1">
    <source>
        <dbReference type="SAM" id="Phobius"/>
    </source>
</evidence>
<dbReference type="Proteomes" id="UP000318313">
    <property type="component" value="Chromosome"/>
</dbReference>
<dbReference type="AlphaFoldDB" id="A0A518I959"/>
<keyword evidence="1" id="KW-1133">Transmembrane helix</keyword>
<feature type="transmembrane region" description="Helical" evidence="1">
    <location>
        <begin position="136"/>
        <end position="156"/>
    </location>
</feature>
<evidence type="ECO:0000313" key="3">
    <source>
        <dbReference type="Proteomes" id="UP000318313"/>
    </source>
</evidence>
<name>A0A518I959_9PLAN</name>
<dbReference type="InterPro" id="IPR019734">
    <property type="entry name" value="TPR_rpt"/>
</dbReference>
<dbReference type="EMBL" id="CP037452">
    <property type="protein sequence ID" value="QDV49630.1"/>
    <property type="molecule type" value="Genomic_DNA"/>
</dbReference>
<dbReference type="KEGG" id="gfm:Enr17x_16510"/>
<keyword evidence="1" id="KW-0812">Transmembrane</keyword>
<organism evidence="2 3">
    <name type="scientific">Gimesia fumaroli</name>
    <dbReference type="NCBI Taxonomy" id="2527976"/>
    <lineage>
        <taxon>Bacteria</taxon>
        <taxon>Pseudomonadati</taxon>
        <taxon>Planctomycetota</taxon>
        <taxon>Planctomycetia</taxon>
        <taxon>Planctomycetales</taxon>
        <taxon>Planctomycetaceae</taxon>
        <taxon>Gimesia</taxon>
    </lineage>
</organism>
<dbReference type="SMART" id="SM00028">
    <property type="entry name" value="TPR"/>
    <property type="match status" value="3"/>
</dbReference>
<evidence type="ECO:0000313" key="2">
    <source>
        <dbReference type="EMBL" id="QDV49630.1"/>
    </source>
</evidence>
<feature type="transmembrane region" description="Helical" evidence="1">
    <location>
        <begin position="95"/>
        <end position="116"/>
    </location>
</feature>